<name>A0A6D2KUZ2_9BRAS</name>
<dbReference type="InterPro" id="IPR036047">
    <property type="entry name" value="F-box-like_dom_sf"/>
</dbReference>
<sequence>MKKTMMSNLPRDLSEEVLSRIPLTSLRKVRSTCKKWNTLSKSSFYIQKQHLGQEAKELMVVVMDYSVYLMGVNLWDKESCIKRQGKLIFPGSDQIEVGQVFNCDGLLLCVLRDHTRLVVWNPYCGKPLWIELTNKLNIWPHSSYALGYDKSSNSYKVLRFRDYSMTGVSIDFTIHDLNSDSWRVLDITPDWKVTFFHAGVSLNGNTYWLATKAGESDEYEDGCLVCFDFTRETFGPRLPLPFEHVLEDTVSLSVVRGGEKLAVLFQPWDTLKVEIWVTSKIEPDAVTWESKVFLEASLKKFIHPMFQFRIRGASFFIDEEKKVAMVMDKEFVLRAVQPTRHQAYIIGVDGSLKKVDLGEAADKRNLPLACSYLPSLIQPY</sequence>
<dbReference type="OrthoDB" id="1041496at2759"/>
<dbReference type="Pfam" id="PF07734">
    <property type="entry name" value="FBA_1"/>
    <property type="match status" value="1"/>
</dbReference>
<dbReference type="Gene3D" id="1.20.1280.50">
    <property type="match status" value="1"/>
</dbReference>
<dbReference type="InterPro" id="IPR001810">
    <property type="entry name" value="F-box_dom"/>
</dbReference>
<dbReference type="InterPro" id="IPR006527">
    <property type="entry name" value="F-box-assoc_dom_typ1"/>
</dbReference>
<dbReference type="Pfam" id="PF00646">
    <property type="entry name" value="F-box"/>
    <property type="match status" value="1"/>
</dbReference>
<dbReference type="PANTHER" id="PTHR31672:SF13">
    <property type="entry name" value="F-BOX PROTEIN CPR30-LIKE"/>
    <property type="match status" value="1"/>
</dbReference>
<reference evidence="2" key="1">
    <citation type="submission" date="2020-01" db="EMBL/GenBank/DDBJ databases">
        <authorList>
            <person name="Mishra B."/>
        </authorList>
    </citation>
    <scope>NUCLEOTIDE SEQUENCE [LARGE SCALE GENOMIC DNA]</scope>
</reference>
<dbReference type="EMBL" id="CACVBM020001667">
    <property type="protein sequence ID" value="CAA7057028.1"/>
    <property type="molecule type" value="Genomic_DNA"/>
</dbReference>
<gene>
    <name evidence="2" type="ORF">MERR_LOCUS44264</name>
</gene>
<dbReference type="InterPro" id="IPR050796">
    <property type="entry name" value="SCF_F-box_component"/>
</dbReference>
<dbReference type="Proteomes" id="UP000467841">
    <property type="component" value="Unassembled WGS sequence"/>
</dbReference>
<dbReference type="SUPFAM" id="SSF81383">
    <property type="entry name" value="F-box domain"/>
    <property type="match status" value="1"/>
</dbReference>
<feature type="domain" description="F-box" evidence="1">
    <location>
        <begin position="3"/>
        <end position="49"/>
    </location>
</feature>
<dbReference type="InterPro" id="IPR017451">
    <property type="entry name" value="F-box-assoc_interact_dom"/>
</dbReference>
<keyword evidence="3" id="KW-1185">Reference proteome</keyword>
<dbReference type="PROSITE" id="PS50181">
    <property type="entry name" value="FBOX"/>
    <property type="match status" value="1"/>
</dbReference>
<evidence type="ECO:0000259" key="1">
    <source>
        <dbReference type="PROSITE" id="PS50181"/>
    </source>
</evidence>
<evidence type="ECO:0000313" key="3">
    <source>
        <dbReference type="Proteomes" id="UP000467841"/>
    </source>
</evidence>
<accession>A0A6D2KUZ2</accession>
<organism evidence="2 3">
    <name type="scientific">Microthlaspi erraticum</name>
    <dbReference type="NCBI Taxonomy" id="1685480"/>
    <lineage>
        <taxon>Eukaryota</taxon>
        <taxon>Viridiplantae</taxon>
        <taxon>Streptophyta</taxon>
        <taxon>Embryophyta</taxon>
        <taxon>Tracheophyta</taxon>
        <taxon>Spermatophyta</taxon>
        <taxon>Magnoliopsida</taxon>
        <taxon>eudicotyledons</taxon>
        <taxon>Gunneridae</taxon>
        <taxon>Pentapetalae</taxon>
        <taxon>rosids</taxon>
        <taxon>malvids</taxon>
        <taxon>Brassicales</taxon>
        <taxon>Brassicaceae</taxon>
        <taxon>Coluteocarpeae</taxon>
        <taxon>Microthlaspi</taxon>
    </lineage>
</organism>
<proteinExistence type="predicted"/>
<dbReference type="NCBIfam" id="TIGR01640">
    <property type="entry name" value="F_box_assoc_1"/>
    <property type="match status" value="1"/>
</dbReference>
<dbReference type="PANTHER" id="PTHR31672">
    <property type="entry name" value="BNACNNG10540D PROTEIN"/>
    <property type="match status" value="1"/>
</dbReference>
<protein>
    <recommendedName>
        <fullName evidence="1">F-box domain-containing protein</fullName>
    </recommendedName>
</protein>
<comment type="caution">
    <text evidence="2">The sequence shown here is derived from an EMBL/GenBank/DDBJ whole genome shotgun (WGS) entry which is preliminary data.</text>
</comment>
<dbReference type="AlphaFoldDB" id="A0A6D2KUZ2"/>
<evidence type="ECO:0000313" key="2">
    <source>
        <dbReference type="EMBL" id="CAA7057028.1"/>
    </source>
</evidence>
<dbReference type="SMART" id="SM00256">
    <property type="entry name" value="FBOX"/>
    <property type="match status" value="1"/>
</dbReference>